<evidence type="ECO:0000313" key="1">
    <source>
        <dbReference type="EMBL" id="GGE59935.1"/>
    </source>
</evidence>
<reference evidence="1" key="2">
    <citation type="submission" date="2020-09" db="EMBL/GenBank/DDBJ databases">
        <authorList>
            <person name="Sun Q."/>
            <person name="Zhou Y."/>
        </authorList>
    </citation>
    <scope>NUCLEOTIDE SEQUENCE</scope>
    <source>
        <strain evidence="1">CGMCC 1.12698</strain>
    </source>
</reference>
<organism evidence="1 2">
    <name type="scientific">Priestia taiwanensis</name>
    <dbReference type="NCBI Taxonomy" id="1347902"/>
    <lineage>
        <taxon>Bacteria</taxon>
        <taxon>Bacillati</taxon>
        <taxon>Bacillota</taxon>
        <taxon>Bacilli</taxon>
        <taxon>Bacillales</taxon>
        <taxon>Bacillaceae</taxon>
        <taxon>Priestia</taxon>
    </lineage>
</organism>
<accession>A0A917ALY5</accession>
<gene>
    <name evidence="1" type="ORF">GCM10007140_07920</name>
</gene>
<evidence type="ECO:0000313" key="2">
    <source>
        <dbReference type="Proteomes" id="UP000605259"/>
    </source>
</evidence>
<dbReference type="Proteomes" id="UP000605259">
    <property type="component" value="Unassembled WGS sequence"/>
</dbReference>
<comment type="caution">
    <text evidence="1">The sequence shown here is derived from an EMBL/GenBank/DDBJ whole genome shotgun (WGS) entry which is preliminary data.</text>
</comment>
<reference evidence="1" key="1">
    <citation type="journal article" date="2014" name="Int. J. Syst. Evol. Microbiol.">
        <title>Complete genome sequence of Corynebacterium casei LMG S-19264T (=DSM 44701T), isolated from a smear-ripened cheese.</title>
        <authorList>
            <consortium name="US DOE Joint Genome Institute (JGI-PGF)"/>
            <person name="Walter F."/>
            <person name="Albersmeier A."/>
            <person name="Kalinowski J."/>
            <person name="Ruckert C."/>
        </authorList>
    </citation>
    <scope>NUCLEOTIDE SEQUENCE</scope>
    <source>
        <strain evidence="1">CGMCC 1.12698</strain>
    </source>
</reference>
<keyword evidence="2" id="KW-1185">Reference proteome</keyword>
<protein>
    <submittedName>
        <fullName evidence="1">Uncharacterized protein</fullName>
    </submittedName>
</protein>
<proteinExistence type="predicted"/>
<dbReference type="AlphaFoldDB" id="A0A917ALY5"/>
<sequence length="60" mass="6962">MVCTILPSNRSGNISFTCWSKRYSQVNVEVNVINKPRLKWEGTLYKGTTASFNFTYLIKR</sequence>
<dbReference type="EMBL" id="BMFK01000001">
    <property type="protein sequence ID" value="GGE59935.1"/>
    <property type="molecule type" value="Genomic_DNA"/>
</dbReference>
<name>A0A917ALY5_9BACI</name>